<dbReference type="InterPro" id="IPR015425">
    <property type="entry name" value="FH2_Formin"/>
</dbReference>
<accession>A0A9C7PPR4</accession>
<organism evidence="4 5">
    <name type="scientific">Galdieria partita</name>
    <dbReference type="NCBI Taxonomy" id="83374"/>
    <lineage>
        <taxon>Eukaryota</taxon>
        <taxon>Rhodophyta</taxon>
        <taxon>Bangiophyceae</taxon>
        <taxon>Galdieriales</taxon>
        <taxon>Galdieriaceae</taxon>
        <taxon>Galdieria</taxon>
    </lineage>
</organism>
<dbReference type="Pfam" id="PF02181">
    <property type="entry name" value="FH2"/>
    <property type="match status" value="1"/>
</dbReference>
<feature type="compositionally biased region" description="Basic and acidic residues" evidence="2">
    <location>
        <begin position="210"/>
        <end position="223"/>
    </location>
</feature>
<dbReference type="PANTHER" id="PTHR45920:SF7">
    <property type="entry name" value="FORMIN-G"/>
    <property type="match status" value="1"/>
</dbReference>
<dbReference type="GO" id="GO:0030866">
    <property type="term" value="P:cortical actin cytoskeleton organization"/>
    <property type="evidence" value="ECO:0007669"/>
    <property type="project" value="TreeGrafter"/>
</dbReference>
<evidence type="ECO:0000256" key="2">
    <source>
        <dbReference type="SAM" id="MobiDB-lite"/>
    </source>
</evidence>
<dbReference type="PANTHER" id="PTHR45920">
    <property type="entry name" value="FORMIN HOMOLOGY 2 DOMAIN CONTAINING, ISOFORM I"/>
    <property type="match status" value="1"/>
</dbReference>
<comment type="caution">
    <text evidence="4">The sequence shown here is derived from an EMBL/GenBank/DDBJ whole genome shotgun (WGS) entry which is preliminary data.</text>
</comment>
<keyword evidence="5" id="KW-1185">Reference proteome</keyword>
<gene>
    <name evidence="4" type="ORF">GpartN1_g56.t1</name>
</gene>
<dbReference type="InterPro" id="IPR042201">
    <property type="entry name" value="FH2_Formin_sf"/>
</dbReference>
<keyword evidence="1" id="KW-0175">Coiled coil</keyword>
<feature type="region of interest" description="Disordered" evidence="2">
    <location>
        <begin position="244"/>
        <end position="328"/>
    </location>
</feature>
<evidence type="ECO:0000256" key="1">
    <source>
        <dbReference type="SAM" id="Coils"/>
    </source>
</evidence>
<feature type="coiled-coil region" evidence="1">
    <location>
        <begin position="57"/>
        <end position="115"/>
    </location>
</feature>
<sequence length="742" mass="83740">MLRRIFPSNSEEKSYVHIQQENSFESSNSQEHATLESSFLRSENIATDEKQRILRVIQESHRENVVLRSVLSQLEQENQQLKEQSRYLEKLEIEMEKTKAQNVSYKQRILSLEQQLAEACFAQREAERASQQRSISSFAPSQSRNFATCTLDKEELACENSKLRSELLEKQAIISSLSVKIRSHDISVPTIVERREEANQNGRELCSAVDNREQESSKGIDESYKVEQFPNIKASDLSKVGFKKEEAQGTNSSVPPPPPLPPPPPPPPAPPLVISSNSSGKPSLDKKVFQPGSEANKSSSLEHSPLPPPPPPPPPPFPSSSGVGIDNLKDQVEPKNMSEVANNVAMPTKPVVKPRKPMKFLYWRRVILPPSWQAVECSFWRSVMEISFDRNEFEYLFSKPTNSKVLVPNSGRSHDGKTERKSTIPLSVLDERRTHLVGVLLVSLPSMAVIQRALIEMDDGCLSAKDCNSLLKIFPSSEEQSLLKKAKDTGAFLTHTEEFLYELVQIPFLQIRTKVLLFKREFDERGENILRPLNVIHKAVEAVENSKALKAILGVILSLGNYMNGGTIRGQADGFILDILSKLSDTKAIDNETTFLQYAAHVAYYDAAESRAVVMELKILREASKISLSEVAESLCGLRTELKELSDAVRCLEYDNASTRKLLKYLENFEGYAEKILNKLEELLKKRTNEFQHLVLTFGYSKFEAESLTTCEFFKELHVFVVEIGKLLAREESLERESETQN</sequence>
<dbReference type="SMART" id="SM00498">
    <property type="entry name" value="FH2"/>
    <property type="match status" value="1"/>
</dbReference>
<dbReference type="SUPFAM" id="SSF101447">
    <property type="entry name" value="Formin homology 2 domain (FH2 domain)"/>
    <property type="match status" value="1"/>
</dbReference>
<feature type="compositionally biased region" description="Pro residues" evidence="2">
    <location>
        <begin position="254"/>
        <end position="271"/>
    </location>
</feature>
<evidence type="ECO:0000313" key="4">
    <source>
        <dbReference type="EMBL" id="GJQ08265.1"/>
    </source>
</evidence>
<feature type="compositionally biased region" description="Pro residues" evidence="2">
    <location>
        <begin position="305"/>
        <end position="318"/>
    </location>
</feature>
<reference evidence="4" key="1">
    <citation type="journal article" date="2022" name="Proc. Natl. Acad. Sci. U.S.A.">
        <title>Life cycle and functional genomics of the unicellular red alga Galdieria for elucidating algal and plant evolution and industrial use.</title>
        <authorList>
            <person name="Hirooka S."/>
            <person name="Itabashi T."/>
            <person name="Ichinose T.M."/>
            <person name="Onuma R."/>
            <person name="Fujiwara T."/>
            <person name="Yamashita S."/>
            <person name="Jong L.W."/>
            <person name="Tomita R."/>
            <person name="Iwane A.H."/>
            <person name="Miyagishima S.Y."/>
        </authorList>
    </citation>
    <scope>NUCLEOTIDE SEQUENCE</scope>
    <source>
        <strain evidence="4">NBRC 102759</strain>
    </source>
</reference>
<evidence type="ECO:0000313" key="5">
    <source>
        <dbReference type="Proteomes" id="UP001061958"/>
    </source>
</evidence>
<dbReference type="GO" id="GO:0005856">
    <property type="term" value="C:cytoskeleton"/>
    <property type="evidence" value="ECO:0007669"/>
    <property type="project" value="TreeGrafter"/>
</dbReference>
<protein>
    <recommendedName>
        <fullName evidence="3">FH2 domain-containing protein</fullName>
    </recommendedName>
</protein>
<dbReference type="Gene3D" id="1.20.58.2220">
    <property type="entry name" value="Formin, FH2 domain"/>
    <property type="match status" value="1"/>
</dbReference>
<name>A0A9C7PPR4_9RHOD</name>
<dbReference type="Proteomes" id="UP001061958">
    <property type="component" value="Unassembled WGS sequence"/>
</dbReference>
<reference evidence="4" key="2">
    <citation type="submission" date="2022-01" db="EMBL/GenBank/DDBJ databases">
        <authorList>
            <person name="Hirooka S."/>
            <person name="Miyagishima S.Y."/>
        </authorList>
    </citation>
    <scope>NUCLEOTIDE SEQUENCE</scope>
    <source>
        <strain evidence="4">NBRC 102759</strain>
    </source>
</reference>
<feature type="region of interest" description="Disordered" evidence="2">
    <location>
        <begin position="199"/>
        <end position="223"/>
    </location>
</feature>
<dbReference type="EMBL" id="BQMJ01000001">
    <property type="protein sequence ID" value="GJQ08265.1"/>
    <property type="molecule type" value="Genomic_DNA"/>
</dbReference>
<dbReference type="OrthoDB" id="5561at2759"/>
<feature type="domain" description="FH2" evidence="3">
    <location>
        <begin position="348"/>
        <end position="742"/>
    </location>
</feature>
<dbReference type="AlphaFoldDB" id="A0A9C7PPR4"/>
<dbReference type="PROSITE" id="PS51444">
    <property type="entry name" value="FH2"/>
    <property type="match status" value="1"/>
</dbReference>
<dbReference type="GO" id="GO:0005737">
    <property type="term" value="C:cytoplasm"/>
    <property type="evidence" value="ECO:0007669"/>
    <property type="project" value="TreeGrafter"/>
</dbReference>
<evidence type="ECO:0000259" key="3">
    <source>
        <dbReference type="PROSITE" id="PS51444"/>
    </source>
</evidence>
<proteinExistence type="predicted"/>
<dbReference type="GO" id="GO:0051015">
    <property type="term" value="F:actin filament binding"/>
    <property type="evidence" value="ECO:0007669"/>
    <property type="project" value="TreeGrafter"/>
</dbReference>